<comment type="caution">
    <text evidence="2">The sequence shown here is derived from an EMBL/GenBank/DDBJ whole genome shotgun (WGS) entry which is preliminary data.</text>
</comment>
<dbReference type="AlphaFoldDB" id="A0A5J4X0Y4"/>
<sequence length="323" mass="34829">MYDQNWYNSGDIVPDQVTPASDATPLVDSETGVTGTSTEYSRGDHQHPLQVSTVLPAKYTATGDEGAASTYARSDHQHPIQTVDTIPVSDSADGSYGTVESYTRNDHSHPINVETNASIIPIVDGVGNNGTSAYYSRHDHIHLQQLTYDSNVTATKFIKTGGTNQQILLADGQNKAIINFNTSVAPRAYQIDPADGIYWMCFAILNISKFTSNYVLNAGASTSFAGVTSGTIYINPMSVNFVGGLRISKTVQRTGSAAIQLGCSRTVNTVQIAGQWAIYTSPSNYVNNPLGFIIVLASEASDNTRGLRISVDRNTFRFNGRVL</sequence>
<protein>
    <submittedName>
        <fullName evidence="2">Uncharacterized protein</fullName>
    </submittedName>
</protein>
<gene>
    <name evidence="2" type="ORF">EZS28_004054</name>
</gene>
<proteinExistence type="predicted"/>
<evidence type="ECO:0000256" key="1">
    <source>
        <dbReference type="SAM" id="MobiDB-lite"/>
    </source>
</evidence>
<name>A0A5J4X0Y4_9EUKA</name>
<evidence type="ECO:0000313" key="3">
    <source>
        <dbReference type="Proteomes" id="UP000324800"/>
    </source>
</evidence>
<feature type="region of interest" description="Disordered" evidence="1">
    <location>
        <begin position="1"/>
        <end position="45"/>
    </location>
</feature>
<evidence type="ECO:0000313" key="2">
    <source>
        <dbReference type="EMBL" id="KAA6400416.1"/>
    </source>
</evidence>
<accession>A0A5J4X0Y4</accession>
<reference evidence="2 3" key="1">
    <citation type="submission" date="2019-03" db="EMBL/GenBank/DDBJ databases">
        <title>Single cell metagenomics reveals metabolic interactions within the superorganism composed of flagellate Streblomastix strix and complex community of Bacteroidetes bacteria on its surface.</title>
        <authorList>
            <person name="Treitli S.C."/>
            <person name="Kolisko M."/>
            <person name="Husnik F."/>
            <person name="Keeling P."/>
            <person name="Hampl V."/>
        </authorList>
    </citation>
    <scope>NUCLEOTIDE SEQUENCE [LARGE SCALE GENOMIC DNA]</scope>
    <source>
        <strain evidence="2">ST1C</strain>
    </source>
</reference>
<dbReference type="EMBL" id="SNRW01000565">
    <property type="protein sequence ID" value="KAA6400416.1"/>
    <property type="molecule type" value="Genomic_DNA"/>
</dbReference>
<feature type="compositionally biased region" description="Polar residues" evidence="1">
    <location>
        <begin position="31"/>
        <end position="40"/>
    </location>
</feature>
<organism evidence="2 3">
    <name type="scientific">Streblomastix strix</name>
    <dbReference type="NCBI Taxonomy" id="222440"/>
    <lineage>
        <taxon>Eukaryota</taxon>
        <taxon>Metamonada</taxon>
        <taxon>Preaxostyla</taxon>
        <taxon>Oxymonadida</taxon>
        <taxon>Streblomastigidae</taxon>
        <taxon>Streblomastix</taxon>
    </lineage>
</organism>
<dbReference type="Proteomes" id="UP000324800">
    <property type="component" value="Unassembled WGS sequence"/>
</dbReference>